<proteinExistence type="predicted"/>
<feature type="transmembrane region" description="Helical" evidence="1">
    <location>
        <begin position="71"/>
        <end position="95"/>
    </location>
</feature>
<keyword evidence="1" id="KW-0812">Transmembrane</keyword>
<name>A0A7R8VW82_TIMDO</name>
<keyword evidence="1" id="KW-0472">Membrane</keyword>
<accession>A0A7R8VW82</accession>
<protein>
    <submittedName>
        <fullName evidence="2">Uncharacterized protein</fullName>
    </submittedName>
</protein>
<dbReference type="SUPFAM" id="SSF53850">
    <property type="entry name" value="Periplasmic binding protein-like II"/>
    <property type="match status" value="1"/>
</dbReference>
<reference evidence="2" key="1">
    <citation type="submission" date="2020-11" db="EMBL/GenBank/DDBJ databases">
        <authorList>
            <person name="Tran Van P."/>
        </authorList>
    </citation>
    <scope>NUCLEOTIDE SEQUENCE</scope>
</reference>
<dbReference type="EMBL" id="OA571866">
    <property type="protein sequence ID" value="CAD7204220.1"/>
    <property type="molecule type" value="Genomic_DNA"/>
</dbReference>
<gene>
    <name evidence="2" type="ORF">TDIB3V08_LOCUS10381</name>
</gene>
<dbReference type="InterPro" id="IPR015683">
    <property type="entry name" value="Ionotropic_Glu_rcpt"/>
</dbReference>
<dbReference type="FunFam" id="3.40.190.10:FF:000176">
    <property type="entry name" value="Ionotropic receptor 25a"/>
    <property type="match status" value="1"/>
</dbReference>
<organism evidence="2">
    <name type="scientific">Timema douglasi</name>
    <name type="common">Walking stick</name>
    <dbReference type="NCBI Taxonomy" id="61478"/>
    <lineage>
        <taxon>Eukaryota</taxon>
        <taxon>Metazoa</taxon>
        <taxon>Ecdysozoa</taxon>
        <taxon>Arthropoda</taxon>
        <taxon>Hexapoda</taxon>
        <taxon>Insecta</taxon>
        <taxon>Pterygota</taxon>
        <taxon>Neoptera</taxon>
        <taxon>Polyneoptera</taxon>
        <taxon>Phasmatodea</taxon>
        <taxon>Timematodea</taxon>
        <taxon>Timematoidea</taxon>
        <taxon>Timematidae</taxon>
        <taxon>Timema</taxon>
    </lineage>
</organism>
<keyword evidence="1" id="KW-1133">Transmembrane helix</keyword>
<dbReference type="AlphaFoldDB" id="A0A7R8VW82"/>
<sequence>MVGEEFSRKPYAIAVQQGSPLKDQFNNAILQLLNKRKLEKLKETWWNQNPERKTDCEKQDDQSDGISIQNIGGVFIVIFVGIGMACVTLAFEYWWYKYKKDPRVVDVAPSTTNQKALVMVPPPPPTKLDGGITMGFRPRNPYPEQNFRLRALSVTINTLIGLDWVGGGMHQSLHISERVCLMLTAVCDSSTTTLARETRNAFGWSHQPVVGAFFDT</sequence>
<dbReference type="Gene3D" id="3.40.190.10">
    <property type="entry name" value="Periplasmic binding protein-like II"/>
    <property type="match status" value="2"/>
</dbReference>
<evidence type="ECO:0000313" key="2">
    <source>
        <dbReference type="EMBL" id="CAD7204220.1"/>
    </source>
</evidence>
<evidence type="ECO:0000256" key="1">
    <source>
        <dbReference type="SAM" id="Phobius"/>
    </source>
</evidence>
<dbReference type="PANTHER" id="PTHR18966">
    <property type="entry name" value="IONOTROPIC GLUTAMATE RECEPTOR"/>
    <property type="match status" value="1"/>
</dbReference>